<dbReference type="Proteomes" id="UP001500752">
    <property type="component" value="Unassembled WGS sequence"/>
</dbReference>
<dbReference type="Pfam" id="PF03073">
    <property type="entry name" value="TspO_MBR"/>
    <property type="match status" value="1"/>
</dbReference>
<dbReference type="InterPro" id="IPR004307">
    <property type="entry name" value="TspO_MBR"/>
</dbReference>
<dbReference type="PANTHER" id="PTHR10057:SF0">
    <property type="entry name" value="TRANSLOCATOR PROTEIN"/>
    <property type="match status" value="1"/>
</dbReference>
<evidence type="ECO:0000313" key="8">
    <source>
        <dbReference type="Proteomes" id="UP001500752"/>
    </source>
</evidence>
<comment type="subcellular location">
    <subcellularLocation>
        <location evidence="1">Membrane</location>
        <topology evidence="1">Multi-pass membrane protein</topology>
    </subcellularLocation>
</comment>
<protein>
    <submittedName>
        <fullName evidence="7">Tryptophan-rich sensory protein</fullName>
    </submittedName>
</protein>
<keyword evidence="8" id="KW-1185">Reference proteome</keyword>
<evidence type="ECO:0000256" key="1">
    <source>
        <dbReference type="ARBA" id="ARBA00004141"/>
    </source>
</evidence>
<reference evidence="8" key="1">
    <citation type="journal article" date="2019" name="Int. J. Syst. Evol. Microbiol.">
        <title>The Global Catalogue of Microorganisms (GCM) 10K type strain sequencing project: providing services to taxonomists for standard genome sequencing and annotation.</title>
        <authorList>
            <consortium name="The Broad Institute Genomics Platform"/>
            <consortium name="The Broad Institute Genome Sequencing Center for Infectious Disease"/>
            <person name="Wu L."/>
            <person name="Ma J."/>
        </authorList>
    </citation>
    <scope>NUCLEOTIDE SEQUENCE [LARGE SCALE GENOMIC DNA]</scope>
    <source>
        <strain evidence="8">JCM 30742</strain>
    </source>
</reference>
<organism evidence="7 8">
    <name type="scientific">Arthrobacter ginkgonis</name>
    <dbReference type="NCBI Taxonomy" id="1630594"/>
    <lineage>
        <taxon>Bacteria</taxon>
        <taxon>Bacillati</taxon>
        <taxon>Actinomycetota</taxon>
        <taxon>Actinomycetes</taxon>
        <taxon>Micrococcales</taxon>
        <taxon>Micrococcaceae</taxon>
        <taxon>Arthrobacter</taxon>
    </lineage>
</organism>
<proteinExistence type="inferred from homology"/>
<gene>
    <name evidence="7" type="ORF">GCM10023081_45040</name>
</gene>
<evidence type="ECO:0000313" key="7">
    <source>
        <dbReference type="EMBL" id="GAA3703684.1"/>
    </source>
</evidence>
<evidence type="ECO:0000256" key="5">
    <source>
        <dbReference type="ARBA" id="ARBA00023136"/>
    </source>
</evidence>
<accession>A0ABP7DG35</accession>
<comment type="caution">
    <text evidence="7">The sequence shown here is derived from an EMBL/GenBank/DDBJ whole genome shotgun (WGS) entry which is preliminary data.</text>
</comment>
<dbReference type="CDD" id="cd15904">
    <property type="entry name" value="TSPO_MBR"/>
    <property type="match status" value="1"/>
</dbReference>
<evidence type="ECO:0000256" key="2">
    <source>
        <dbReference type="ARBA" id="ARBA00007524"/>
    </source>
</evidence>
<dbReference type="EMBL" id="BAABEO010000035">
    <property type="protein sequence ID" value="GAA3703684.1"/>
    <property type="molecule type" value="Genomic_DNA"/>
</dbReference>
<evidence type="ECO:0000256" key="3">
    <source>
        <dbReference type="ARBA" id="ARBA00022692"/>
    </source>
</evidence>
<feature type="transmembrane region" description="Helical" evidence="6">
    <location>
        <begin position="57"/>
        <end position="76"/>
    </location>
</feature>
<keyword evidence="4 6" id="KW-1133">Transmembrane helix</keyword>
<name>A0ABP7DG35_9MICC</name>
<evidence type="ECO:0000256" key="4">
    <source>
        <dbReference type="ARBA" id="ARBA00022989"/>
    </source>
</evidence>
<dbReference type="InterPro" id="IPR038330">
    <property type="entry name" value="TspO/MBR-related_sf"/>
</dbReference>
<evidence type="ECO:0000256" key="6">
    <source>
        <dbReference type="SAM" id="Phobius"/>
    </source>
</evidence>
<dbReference type="PANTHER" id="PTHR10057">
    <property type="entry name" value="PERIPHERAL-TYPE BENZODIAZEPINE RECEPTOR"/>
    <property type="match status" value="1"/>
</dbReference>
<dbReference type="RefSeq" id="WP_345154517.1">
    <property type="nucleotide sequence ID" value="NZ_BAABEO010000035.1"/>
</dbReference>
<keyword evidence="5 6" id="KW-0472">Membrane</keyword>
<dbReference type="Gene3D" id="1.20.1260.100">
    <property type="entry name" value="TspO/MBR protein"/>
    <property type="match status" value="1"/>
</dbReference>
<comment type="similarity">
    <text evidence="2">Belongs to the TspO/BZRP family.</text>
</comment>
<sequence length="178" mass="18892">MATMHTRSNSTFPARLVQTGAATAAAAVVGAWATNPDGAWYRSLTLPSWQPPRTAFPVVWTALYTGLAVTSAAVLARHDMEAGSGSATAQTHRSGFQRALTTNLVLNAGWSVIFWRLRNPALASLEAAALAASTIDLARRAAREDGRLGASLVPYAAWTMFAKVLTSAIAKRNPRPTD</sequence>
<keyword evidence="3 6" id="KW-0812">Transmembrane</keyword>
<dbReference type="PIRSF" id="PIRSF005859">
    <property type="entry name" value="PBR"/>
    <property type="match status" value="1"/>
</dbReference>